<dbReference type="PROSITE" id="PS50202">
    <property type="entry name" value="MSP"/>
    <property type="match status" value="1"/>
</dbReference>
<dbReference type="Pfam" id="PF12796">
    <property type="entry name" value="Ank_2"/>
    <property type="match status" value="2"/>
</dbReference>
<evidence type="ECO:0000256" key="4">
    <source>
        <dbReference type="SAM" id="MobiDB-lite"/>
    </source>
</evidence>
<dbReference type="STRING" id="4615.A0A199UW51"/>
<feature type="repeat" description="ANK" evidence="3">
    <location>
        <begin position="339"/>
        <end position="371"/>
    </location>
</feature>
<dbReference type="SMART" id="SM00248">
    <property type="entry name" value="ANK"/>
    <property type="match status" value="4"/>
</dbReference>
<feature type="repeat" description="ANK" evidence="3">
    <location>
        <begin position="273"/>
        <end position="305"/>
    </location>
</feature>
<reference evidence="6 7" key="1">
    <citation type="journal article" date="2016" name="DNA Res.">
        <title>The draft genome of MD-2 pineapple using hybrid error correction of long reads.</title>
        <authorList>
            <person name="Redwan R.M."/>
            <person name="Saidin A."/>
            <person name="Kumar S.V."/>
        </authorList>
    </citation>
    <scope>NUCLEOTIDE SEQUENCE [LARGE SCALE GENOMIC DNA]</scope>
    <source>
        <strain evidence="7">cv. MD2</strain>
        <tissue evidence="6">Leaf</tissue>
    </source>
</reference>
<dbReference type="SUPFAM" id="SSF49354">
    <property type="entry name" value="PapD-like"/>
    <property type="match status" value="1"/>
</dbReference>
<feature type="compositionally biased region" description="Pro residues" evidence="4">
    <location>
        <begin position="97"/>
        <end position="106"/>
    </location>
</feature>
<dbReference type="EMBL" id="LSRQ01004588">
    <property type="protein sequence ID" value="OAY69042.1"/>
    <property type="molecule type" value="Genomic_DNA"/>
</dbReference>
<evidence type="ECO:0000256" key="1">
    <source>
        <dbReference type="ARBA" id="ARBA00022737"/>
    </source>
</evidence>
<comment type="caution">
    <text evidence="6">The sequence shown here is derived from an EMBL/GenBank/DDBJ whole genome shotgun (WGS) entry which is preliminary data.</text>
</comment>
<dbReference type="PANTHER" id="PTHR24198">
    <property type="entry name" value="ANKYRIN REPEAT AND PROTEIN KINASE DOMAIN-CONTAINING PROTEIN"/>
    <property type="match status" value="1"/>
</dbReference>
<evidence type="ECO:0000313" key="6">
    <source>
        <dbReference type="EMBL" id="OAY69042.1"/>
    </source>
</evidence>
<dbReference type="Pfam" id="PF00635">
    <property type="entry name" value="Motile_Sperm"/>
    <property type="match status" value="1"/>
</dbReference>
<dbReference type="PROSITE" id="PS50088">
    <property type="entry name" value="ANK_REPEAT"/>
    <property type="match status" value="4"/>
</dbReference>
<dbReference type="Proteomes" id="UP000092600">
    <property type="component" value="Unassembled WGS sequence"/>
</dbReference>
<name>A0A199UW51_ANACO</name>
<feature type="compositionally biased region" description="Basic residues" evidence="4">
    <location>
        <begin position="107"/>
        <end position="136"/>
    </location>
</feature>
<keyword evidence="1" id="KW-0677">Repeat</keyword>
<sequence>MEAPSGASPKLLEVSETEVVIDFRPNAKCRRELHLRSLHPTLPVHFKVQTSSPDTFHVTPPCGSLPPLSSAPLHLTLRPIPPPSPRPRFLILSSLSPSPPCSPPRAPPRRRRLRRRRRRRRSPPPPSRRRRRRRRRGAEGAGGGRRRSGREGWGGEDGAARGGGEGHVRCARVLVGEGGAGREGRARRTPLWAAAASGKAEVVAALLEMGADPAVADARGRAPAHVARDKGHQAVVDVLECGEMVMTAARHGDVCRLRSLLNKRATIHSRDQYGTTALHSAAIKGHCEAMALLVESGADVESADVEGHTPLHLAVESGCAAAVEMLVDLGANVNAKTKRGATPLCMAAAIGHDGIARLLLSRGATAATATATVTATSLCAASSSSSSSVSCD</sequence>
<dbReference type="SUPFAM" id="SSF48403">
    <property type="entry name" value="Ankyrin repeat"/>
    <property type="match status" value="1"/>
</dbReference>
<dbReference type="InterPro" id="IPR013783">
    <property type="entry name" value="Ig-like_fold"/>
</dbReference>
<dbReference type="Gene3D" id="2.60.40.10">
    <property type="entry name" value="Immunoglobulins"/>
    <property type="match status" value="1"/>
</dbReference>
<gene>
    <name evidence="6" type="ORF">ACMD2_11992</name>
</gene>
<dbReference type="AlphaFoldDB" id="A0A199UW51"/>
<dbReference type="InterPro" id="IPR000535">
    <property type="entry name" value="MSP_dom"/>
</dbReference>
<proteinExistence type="predicted"/>
<feature type="repeat" description="ANK" evidence="3">
    <location>
        <begin position="306"/>
        <end position="338"/>
    </location>
</feature>
<dbReference type="Pfam" id="PF00023">
    <property type="entry name" value="Ank"/>
    <property type="match status" value="1"/>
</dbReference>
<dbReference type="PROSITE" id="PS50297">
    <property type="entry name" value="ANK_REP_REGION"/>
    <property type="match status" value="4"/>
</dbReference>
<dbReference type="InterPro" id="IPR002110">
    <property type="entry name" value="Ankyrin_rpt"/>
</dbReference>
<feature type="compositionally biased region" description="Gly residues" evidence="4">
    <location>
        <begin position="151"/>
        <end position="164"/>
    </location>
</feature>
<dbReference type="Gene3D" id="1.25.40.20">
    <property type="entry name" value="Ankyrin repeat-containing domain"/>
    <property type="match status" value="2"/>
</dbReference>
<evidence type="ECO:0000259" key="5">
    <source>
        <dbReference type="PROSITE" id="PS50202"/>
    </source>
</evidence>
<keyword evidence="2 3" id="KW-0040">ANK repeat</keyword>
<evidence type="ECO:0000256" key="3">
    <source>
        <dbReference type="PROSITE-ProRule" id="PRU00023"/>
    </source>
</evidence>
<dbReference type="PRINTS" id="PR01415">
    <property type="entry name" value="ANKYRIN"/>
</dbReference>
<feature type="region of interest" description="Disordered" evidence="4">
    <location>
        <begin position="88"/>
        <end position="164"/>
    </location>
</feature>
<feature type="domain" description="MSP" evidence="5">
    <location>
        <begin position="1"/>
        <end position="118"/>
    </location>
</feature>
<protein>
    <submittedName>
        <fullName evidence="6">Ankyrin-2</fullName>
    </submittedName>
</protein>
<dbReference type="InterPro" id="IPR008962">
    <property type="entry name" value="PapD-like_sf"/>
</dbReference>
<evidence type="ECO:0000313" key="7">
    <source>
        <dbReference type="Proteomes" id="UP000092600"/>
    </source>
</evidence>
<organism evidence="6 7">
    <name type="scientific">Ananas comosus</name>
    <name type="common">Pineapple</name>
    <name type="synonym">Ananas ananas</name>
    <dbReference type="NCBI Taxonomy" id="4615"/>
    <lineage>
        <taxon>Eukaryota</taxon>
        <taxon>Viridiplantae</taxon>
        <taxon>Streptophyta</taxon>
        <taxon>Embryophyta</taxon>
        <taxon>Tracheophyta</taxon>
        <taxon>Spermatophyta</taxon>
        <taxon>Magnoliopsida</taxon>
        <taxon>Liliopsida</taxon>
        <taxon>Poales</taxon>
        <taxon>Bromeliaceae</taxon>
        <taxon>Bromelioideae</taxon>
        <taxon>Ananas</taxon>
    </lineage>
</organism>
<accession>A0A199UW51</accession>
<feature type="repeat" description="ANK" evidence="3">
    <location>
        <begin position="186"/>
        <end position="218"/>
    </location>
</feature>
<dbReference type="InterPro" id="IPR036770">
    <property type="entry name" value="Ankyrin_rpt-contain_sf"/>
</dbReference>
<evidence type="ECO:0000256" key="2">
    <source>
        <dbReference type="ARBA" id="ARBA00023043"/>
    </source>
</evidence>
<dbReference type="PANTHER" id="PTHR24198:SF165">
    <property type="entry name" value="ANKYRIN REPEAT-CONTAINING PROTEIN-RELATED"/>
    <property type="match status" value="1"/>
</dbReference>